<dbReference type="SUPFAM" id="SSF56176">
    <property type="entry name" value="FAD-binding/transporter-associated domain-like"/>
    <property type="match status" value="1"/>
</dbReference>
<evidence type="ECO:0000256" key="2">
    <source>
        <dbReference type="ARBA" id="ARBA00022448"/>
    </source>
</evidence>
<keyword evidence="5 9" id="KW-0129">CBS domain</keyword>
<dbReference type="Gene3D" id="3.10.580.10">
    <property type="entry name" value="CBS-domain"/>
    <property type="match status" value="1"/>
</dbReference>
<accession>A0ABU9BPZ1</accession>
<keyword evidence="12" id="KW-1185">Reference proteome</keyword>
<evidence type="ECO:0000256" key="9">
    <source>
        <dbReference type="PROSITE-ProRule" id="PRU00703"/>
    </source>
</evidence>
<evidence type="ECO:0000313" key="11">
    <source>
        <dbReference type="EMBL" id="MEK8032036.1"/>
    </source>
</evidence>
<dbReference type="InterPro" id="IPR044751">
    <property type="entry name" value="Ion_transp-like_CBS"/>
</dbReference>
<dbReference type="PANTHER" id="PTHR22777:SF27">
    <property type="entry name" value="MAGNESIUM AND COBALT EFFLUX PROTEIN CORC"/>
    <property type="match status" value="1"/>
</dbReference>
<keyword evidence="3" id="KW-0677">Repeat</keyword>
<dbReference type="SMART" id="SM01091">
    <property type="entry name" value="CorC_HlyC"/>
    <property type="match status" value="1"/>
</dbReference>
<comment type="function">
    <text evidence="7">Plays a role in the transport of magnesium and cobalt ions.</text>
</comment>
<organism evidence="11 12">
    <name type="scientific">Ideonella lacteola</name>
    <dbReference type="NCBI Taxonomy" id="2984193"/>
    <lineage>
        <taxon>Bacteria</taxon>
        <taxon>Pseudomonadati</taxon>
        <taxon>Pseudomonadota</taxon>
        <taxon>Betaproteobacteria</taxon>
        <taxon>Burkholderiales</taxon>
        <taxon>Sphaerotilaceae</taxon>
        <taxon>Ideonella</taxon>
    </lineage>
</organism>
<dbReference type="Gene3D" id="3.30.465.10">
    <property type="match status" value="1"/>
</dbReference>
<dbReference type="InterPro" id="IPR036318">
    <property type="entry name" value="FAD-bd_PCMH-like_sf"/>
</dbReference>
<dbReference type="SMART" id="SM00116">
    <property type="entry name" value="CBS"/>
    <property type="match status" value="2"/>
</dbReference>
<evidence type="ECO:0000256" key="5">
    <source>
        <dbReference type="ARBA" id="ARBA00023122"/>
    </source>
</evidence>
<reference evidence="11 12" key="1">
    <citation type="submission" date="2024-04" db="EMBL/GenBank/DDBJ databases">
        <title>Novel species of the genus Ideonella isolated from streams.</title>
        <authorList>
            <person name="Lu H."/>
        </authorList>
    </citation>
    <scope>NUCLEOTIDE SEQUENCE [LARGE SCALE GENOMIC DNA]</scope>
    <source>
        <strain evidence="11 12">DXS29W</strain>
    </source>
</reference>
<evidence type="ECO:0000256" key="3">
    <source>
        <dbReference type="ARBA" id="ARBA00022737"/>
    </source>
</evidence>
<evidence type="ECO:0000256" key="8">
    <source>
        <dbReference type="ARBA" id="ARBA00040729"/>
    </source>
</evidence>
<dbReference type="Proteomes" id="UP001371218">
    <property type="component" value="Unassembled WGS sequence"/>
</dbReference>
<feature type="domain" description="CBS" evidence="10">
    <location>
        <begin position="75"/>
        <end position="135"/>
    </location>
</feature>
<dbReference type="EMBL" id="JBBUTG010000008">
    <property type="protein sequence ID" value="MEK8032036.1"/>
    <property type="molecule type" value="Genomic_DNA"/>
</dbReference>
<dbReference type="SUPFAM" id="SSF54631">
    <property type="entry name" value="CBS-domain pair"/>
    <property type="match status" value="1"/>
</dbReference>
<dbReference type="Pfam" id="PF21917">
    <property type="entry name" value="NMB0537_N"/>
    <property type="match status" value="1"/>
</dbReference>
<dbReference type="InterPro" id="IPR054115">
    <property type="entry name" value="CorC_N"/>
</dbReference>
<dbReference type="InterPro" id="IPR016169">
    <property type="entry name" value="FAD-bd_PCMH_sub2"/>
</dbReference>
<evidence type="ECO:0000256" key="7">
    <source>
        <dbReference type="ARBA" id="ARBA00037273"/>
    </source>
</evidence>
<dbReference type="PANTHER" id="PTHR22777">
    <property type="entry name" value="HEMOLYSIN-RELATED"/>
    <property type="match status" value="1"/>
</dbReference>
<dbReference type="Pfam" id="PF00571">
    <property type="entry name" value="CBS"/>
    <property type="match status" value="2"/>
</dbReference>
<gene>
    <name evidence="11" type="ORF">AACH06_14515</name>
</gene>
<keyword evidence="4" id="KW-0460">Magnesium</keyword>
<dbReference type="InterPro" id="IPR005170">
    <property type="entry name" value="Transptr-assoc_dom"/>
</dbReference>
<evidence type="ECO:0000256" key="1">
    <source>
        <dbReference type="ARBA" id="ARBA00006337"/>
    </source>
</evidence>
<dbReference type="CDD" id="cd04590">
    <property type="entry name" value="CBS_pair_CorC_HlyC_assoc"/>
    <property type="match status" value="1"/>
</dbReference>
<comment type="caution">
    <text evidence="11">The sequence shown here is derived from an EMBL/GenBank/DDBJ whole genome shotgun (WGS) entry which is preliminary data.</text>
</comment>
<dbReference type="PROSITE" id="PS51371">
    <property type="entry name" value="CBS"/>
    <property type="match status" value="2"/>
</dbReference>
<keyword evidence="2" id="KW-0813">Transport</keyword>
<dbReference type="InterPro" id="IPR000644">
    <property type="entry name" value="CBS_dom"/>
</dbReference>
<evidence type="ECO:0000313" key="12">
    <source>
        <dbReference type="Proteomes" id="UP001371218"/>
    </source>
</evidence>
<evidence type="ECO:0000256" key="6">
    <source>
        <dbReference type="ARBA" id="ARBA00023285"/>
    </source>
</evidence>
<feature type="domain" description="CBS" evidence="10">
    <location>
        <begin position="138"/>
        <end position="195"/>
    </location>
</feature>
<proteinExistence type="inferred from homology"/>
<dbReference type="RefSeq" id="WP_341426484.1">
    <property type="nucleotide sequence ID" value="NZ_JBBUTG010000008.1"/>
</dbReference>
<evidence type="ECO:0000256" key="4">
    <source>
        <dbReference type="ARBA" id="ARBA00022842"/>
    </source>
</evidence>
<keyword evidence="6" id="KW-0170">Cobalt</keyword>
<comment type="similarity">
    <text evidence="1">Belongs to the UPF0053 family.</text>
</comment>
<protein>
    <recommendedName>
        <fullName evidence="8">Magnesium and cobalt efflux protein CorC</fullName>
    </recommendedName>
</protein>
<sequence>MQRGSPPGDAASPERVDKRTLFERLVEFLLPGPDSKDELIETLAEAEHRELIEPQSRAMLEGVLRMADMVAGDVMVAAPRMDLLDIDAPYDELLAVVIGTGHSRFPVTEGSRDNIIGILLAKDLLKLQRAPELNLRTLLRPAVFVPESKGLNELLRDFRTNRNHLAIVIDEFGNTAGLLTIEDVLEEIVGEIEDEFDDADAASAANAVYTLADGGHRVAGDAAIASVNEAFAVALSEVEFDTIGGLIAHQLGHVPRRGESVEVANLRFTVMLTRGGAVRWFKVLRLPKPAEAADAEA</sequence>
<dbReference type="InterPro" id="IPR046342">
    <property type="entry name" value="CBS_dom_sf"/>
</dbReference>
<dbReference type="Pfam" id="PF03471">
    <property type="entry name" value="CorC_HlyC"/>
    <property type="match status" value="1"/>
</dbReference>
<name>A0ABU9BPZ1_9BURK</name>
<evidence type="ECO:0000259" key="10">
    <source>
        <dbReference type="PROSITE" id="PS51371"/>
    </source>
</evidence>